<keyword evidence="3" id="KW-0732">Signal</keyword>
<evidence type="ECO:0000256" key="3">
    <source>
        <dbReference type="SAM" id="SignalP"/>
    </source>
</evidence>
<dbReference type="PANTHER" id="PTHR12994:SF17">
    <property type="entry name" value="LD30995P"/>
    <property type="match status" value="1"/>
</dbReference>
<keyword evidence="1" id="KW-0645">Protease</keyword>
<dbReference type="PROSITE" id="PS51257">
    <property type="entry name" value="PROKAR_LIPOPROTEIN"/>
    <property type="match status" value="1"/>
</dbReference>
<sequence>MTRPYSKFLPALAVSAGLVAPAALACTSMLVTKGASSDGSTFITYAADSHELYGELYYTPARRNPPGAMRDIIEWDTGKFLGRIKEAPITYTVVGNMNEHQLSISESTFTGRKELEGPAGIVDYGSLIYIALERAKTAREAIKVMTDLVAEYGYASTGESFSIADPKEVWILEMIGKGAGQKGAVWVARRLPDGYISAHANQARIRQFPLNDSDVLYSKDVISFAREKGWFKGADKDFSFADTYHPLDFEGTRFAEARVWSILRRAAPSARLGADYVDGSAPDKRLPLWVKPDQKLAVQDVMGLMRDHFEGTPLDMTKDVGAGPYAVPYRWRPMTWEVDGKKYLHERAISTQQTGFSFVAQMRSWMPAPVGGVLWFGVDDTFTTVYTPMYAGIRTAPKNLAQGVASRGEFSWDSSFWVFNWVSNQAYSRWSDMIVDVQKAQGELEGQFLADQADIEKAALELYKTSPEQARSYLTEYSTRQGDKVHGRWRKLGEQLLVKYIDGNVRDEMGKVNHPKYPDSWYRHIVKDTGSRLALPAEPKPAEAKPEPKPAEVKPGQKAEQKPSVAPAP</sequence>
<accession>A0ABY9WKN7</accession>
<feature type="region of interest" description="Disordered" evidence="2">
    <location>
        <begin position="532"/>
        <end position="569"/>
    </location>
</feature>
<name>A0ABY9WKN7_9BACT</name>
<evidence type="ECO:0000256" key="2">
    <source>
        <dbReference type="SAM" id="MobiDB-lite"/>
    </source>
</evidence>
<dbReference type="EC" id="3.4.-.-" evidence="1"/>
<dbReference type="RefSeq" id="WP_395814039.1">
    <property type="nucleotide sequence ID" value="NZ_CP043494.1"/>
</dbReference>
<proteinExistence type="inferred from homology"/>
<feature type="signal peptide" evidence="3">
    <location>
        <begin position="1"/>
        <end position="25"/>
    </location>
</feature>
<evidence type="ECO:0000313" key="5">
    <source>
        <dbReference type="Proteomes" id="UP001611383"/>
    </source>
</evidence>
<protein>
    <recommendedName>
        <fullName evidence="1">Dipeptidase</fullName>
        <ecNumber evidence="1">3.4.-.-</ecNumber>
    </recommendedName>
</protein>
<dbReference type="PANTHER" id="PTHR12994">
    <property type="entry name" value="SECERNIN"/>
    <property type="match status" value="1"/>
</dbReference>
<evidence type="ECO:0000313" key="4">
    <source>
        <dbReference type="EMBL" id="WNG43316.1"/>
    </source>
</evidence>
<feature type="chain" id="PRO_5046330843" description="Dipeptidase" evidence="3">
    <location>
        <begin position="26"/>
        <end position="569"/>
    </location>
</feature>
<comment type="similarity">
    <text evidence="1">Belongs to the peptidase C69 family.</text>
</comment>
<evidence type="ECO:0000256" key="1">
    <source>
        <dbReference type="RuleBase" id="RU364089"/>
    </source>
</evidence>
<reference evidence="4 5" key="1">
    <citation type="submission" date="2019-08" db="EMBL/GenBank/DDBJ databases">
        <title>Archangium and Cystobacter genomes.</title>
        <authorList>
            <person name="Chen I.-C.K."/>
            <person name="Wielgoss S."/>
        </authorList>
    </citation>
    <scope>NUCLEOTIDE SEQUENCE [LARGE SCALE GENOMIC DNA]</scope>
    <source>
        <strain evidence="4 5">Cbm 6</strain>
    </source>
</reference>
<dbReference type="Proteomes" id="UP001611383">
    <property type="component" value="Chromosome"/>
</dbReference>
<keyword evidence="5" id="KW-1185">Reference proteome</keyword>
<gene>
    <name evidence="4" type="ORF">F0U60_03810</name>
</gene>
<keyword evidence="1" id="KW-0378">Hydrolase</keyword>
<feature type="compositionally biased region" description="Basic and acidic residues" evidence="2">
    <location>
        <begin position="540"/>
        <end position="561"/>
    </location>
</feature>
<dbReference type="Gene3D" id="3.60.60.10">
    <property type="entry name" value="Penicillin V Acylase, Chain A"/>
    <property type="match status" value="1"/>
</dbReference>
<dbReference type="EMBL" id="CP043494">
    <property type="protein sequence ID" value="WNG43316.1"/>
    <property type="molecule type" value="Genomic_DNA"/>
</dbReference>
<dbReference type="InterPro" id="IPR005322">
    <property type="entry name" value="Peptidase_C69"/>
</dbReference>
<organism evidence="4 5">
    <name type="scientific">Archangium minus</name>
    <dbReference type="NCBI Taxonomy" id="83450"/>
    <lineage>
        <taxon>Bacteria</taxon>
        <taxon>Pseudomonadati</taxon>
        <taxon>Myxococcota</taxon>
        <taxon>Myxococcia</taxon>
        <taxon>Myxococcales</taxon>
        <taxon>Cystobacterineae</taxon>
        <taxon>Archangiaceae</taxon>
        <taxon>Archangium</taxon>
    </lineage>
</organism>
<comment type="catalytic activity">
    <reaction evidence="1">
        <text>an L-aminoacyl-L-amino acid + H2O = 2 an L-alpha-amino acid</text>
        <dbReference type="Rhea" id="RHEA:48940"/>
        <dbReference type="ChEBI" id="CHEBI:15377"/>
        <dbReference type="ChEBI" id="CHEBI:59869"/>
        <dbReference type="ChEBI" id="CHEBI:77460"/>
    </reaction>
</comment>
<dbReference type="Pfam" id="PF03577">
    <property type="entry name" value="Peptidase_C69"/>
    <property type="match status" value="1"/>
</dbReference>
<keyword evidence="1" id="KW-0224">Dipeptidase</keyword>